<protein>
    <submittedName>
        <fullName evidence="1">Uncharacterized protein</fullName>
    </submittedName>
</protein>
<keyword evidence="2" id="KW-1185">Reference proteome</keyword>
<dbReference type="EMBL" id="CM055093">
    <property type="protein sequence ID" value="KAJ7566094.1"/>
    <property type="molecule type" value="Genomic_DNA"/>
</dbReference>
<proteinExistence type="predicted"/>
<reference evidence="2" key="1">
    <citation type="journal article" date="2024" name="Proc. Natl. Acad. Sci. U.S.A.">
        <title>Extraordinary preservation of gene collinearity over three hundred million years revealed in homosporous lycophytes.</title>
        <authorList>
            <person name="Li C."/>
            <person name="Wickell D."/>
            <person name="Kuo L.Y."/>
            <person name="Chen X."/>
            <person name="Nie B."/>
            <person name="Liao X."/>
            <person name="Peng D."/>
            <person name="Ji J."/>
            <person name="Jenkins J."/>
            <person name="Williams M."/>
            <person name="Shu S."/>
            <person name="Plott C."/>
            <person name="Barry K."/>
            <person name="Rajasekar S."/>
            <person name="Grimwood J."/>
            <person name="Han X."/>
            <person name="Sun S."/>
            <person name="Hou Z."/>
            <person name="He W."/>
            <person name="Dai G."/>
            <person name="Sun C."/>
            <person name="Schmutz J."/>
            <person name="Leebens-Mack J.H."/>
            <person name="Li F.W."/>
            <person name="Wang L."/>
        </authorList>
    </citation>
    <scope>NUCLEOTIDE SEQUENCE [LARGE SCALE GENOMIC DNA]</scope>
    <source>
        <strain evidence="2">cv. PW_Plant_1</strain>
    </source>
</reference>
<evidence type="ECO:0000313" key="2">
    <source>
        <dbReference type="Proteomes" id="UP001162992"/>
    </source>
</evidence>
<comment type="caution">
    <text evidence="1">The sequence shown here is derived from an EMBL/GenBank/DDBJ whole genome shotgun (WGS) entry which is preliminary data.</text>
</comment>
<accession>A0ACC2EI09</accession>
<organism evidence="1 2">
    <name type="scientific">Diphasiastrum complanatum</name>
    <name type="common">Issler's clubmoss</name>
    <name type="synonym">Lycopodium complanatum</name>
    <dbReference type="NCBI Taxonomy" id="34168"/>
    <lineage>
        <taxon>Eukaryota</taxon>
        <taxon>Viridiplantae</taxon>
        <taxon>Streptophyta</taxon>
        <taxon>Embryophyta</taxon>
        <taxon>Tracheophyta</taxon>
        <taxon>Lycopodiopsida</taxon>
        <taxon>Lycopodiales</taxon>
        <taxon>Lycopodiaceae</taxon>
        <taxon>Lycopodioideae</taxon>
        <taxon>Diphasiastrum</taxon>
    </lineage>
</organism>
<name>A0ACC2EI09_DIPCM</name>
<evidence type="ECO:0000313" key="1">
    <source>
        <dbReference type="EMBL" id="KAJ7566094.1"/>
    </source>
</evidence>
<sequence length="1042" mass="115725">MDPRLVNFLNKDEDSGLVAFEGADADARRAVLNRGVANTGISAAYGLATAGISNLRPMPQVLHMEPGSASAGVGKVVAGSSIVGNQAQSLEWQQLASQQRESLLQTHQQMMQEQQGADAGASNSAGKRPTGPNQGGISFATIMPILMRELPPENRQQLSALFQKWKKGEMSKEDLLRCLKLIVGDQMLSQAVRVIYHEQRLTAQQQAFRAAMPSYEQMIQKQCQQEQEHQLQQQKNQIELQKVQQQTQVNLQEHQHQQQKNQIELQKAQQQTQAKPPQDKQLLLYSQEVDEEAETDSSNDSDLQSNQLMTITQQQTPQMDLKQQLHLQQASSNFSDALNKANMSLSKMKPGEQVLERGPIHLNPIPASLQQVKHEVDRSLASMQLTFQQQQRQQQLSAHEAQGTSAGFHSQNSVVGKPSIQSQPQALLQAQQPAEGQGKLFLQQSQLLQPRVLDAESVQAVEKPLSKYAKQKIRREQKKREDEERLRKIQESDRLKKMLNASNPQATEQQLQHQQSQLQTAQQEGRVNVSISDRSNTSVLPSPATLCVKQESYEQQTSQIQTMQSFHSNSREKDPSEKNLSEKADGRSQLELERSPTNISGTEAANLATAPSNMSVQTIAISGGPTVSSDAPPSEPSSGQPRPPASMPGSLIQQIMAFQAKATPKKAVVVQKKPADTAPMGQPPSYLNQAFILKVRLLLGFHFHVDDSKKMKVGGGDPEQSIDQLNDVTVVSGVNLREEEEQLLVGPKEESRTTEAIRKFALEEENRSFLEKASLHAKVSSIATKHGIKNINDDVERCLSMSVEERLWSMVHRLVKISKQRSDMEQEKHTIVKTSDVRMQVMLIRRRAKEELDKKQAEEAERLRKLNEEKQALADVGKESIMKTQKEQQQEEDKLRTDAANLVARAAVGVDDMLMKWQMMAEQGRQKRQGDSGGVDSTAGTKPQDRSVAIESKGMPLGLGKTESNTQGILPALSTGKPSGPASDASKTDSTGSRLEKVPRKITVKDVIAFLELEPQMAKSALLYKLYERDRKAMSDEEAVDS</sequence>
<gene>
    <name evidence="1" type="ORF">O6H91_02G087700</name>
</gene>
<dbReference type="Proteomes" id="UP001162992">
    <property type="component" value="Chromosome 2"/>
</dbReference>